<keyword evidence="5 10" id="KW-0812">Transmembrane</keyword>
<dbReference type="PIRSF" id="PIRSF029928">
    <property type="entry name" value="Late_competence_ComGC"/>
    <property type="match status" value="1"/>
</dbReference>
<comment type="subunit">
    <text evidence="10">Homodimer.</text>
</comment>
<dbReference type="Pfam" id="PF07963">
    <property type="entry name" value="N_methyl"/>
    <property type="match status" value="1"/>
</dbReference>
<dbReference type="GO" id="GO:0015628">
    <property type="term" value="P:protein secretion by the type II secretion system"/>
    <property type="evidence" value="ECO:0007669"/>
    <property type="project" value="InterPro"/>
</dbReference>
<comment type="similarity">
    <text evidence="9 10">Belongs to the ComGC family.</text>
</comment>
<comment type="caution">
    <text evidence="12">The sequence shown here is derived from an EMBL/GenBank/DDBJ whole genome shotgun (WGS) entry which is preliminary data.</text>
</comment>
<evidence type="ECO:0000256" key="6">
    <source>
        <dbReference type="ARBA" id="ARBA00022989"/>
    </source>
</evidence>
<keyword evidence="10" id="KW-0813">Transport</keyword>
<dbReference type="PRINTS" id="PR00813">
    <property type="entry name" value="BCTERIALGSPG"/>
</dbReference>
<accession>A0A4V3BGD1</accession>
<dbReference type="EMBL" id="SDQG01000001">
    <property type="protein sequence ID" value="TDM18775.1"/>
    <property type="molecule type" value="Genomic_DNA"/>
</dbReference>
<evidence type="ECO:0000256" key="1">
    <source>
        <dbReference type="ARBA" id="ARBA00004162"/>
    </source>
</evidence>
<evidence type="ECO:0000256" key="5">
    <source>
        <dbReference type="ARBA" id="ARBA00022692"/>
    </source>
</evidence>
<protein>
    <recommendedName>
        <fullName evidence="10">ComG operon protein 3</fullName>
    </recommendedName>
</protein>
<evidence type="ECO:0000256" key="8">
    <source>
        <dbReference type="ARBA" id="ARBA00023287"/>
    </source>
</evidence>
<dbReference type="SUPFAM" id="SSF54523">
    <property type="entry name" value="Pili subunits"/>
    <property type="match status" value="1"/>
</dbReference>
<evidence type="ECO:0000256" key="7">
    <source>
        <dbReference type="ARBA" id="ARBA00023136"/>
    </source>
</evidence>
<dbReference type="InterPro" id="IPR012902">
    <property type="entry name" value="N_methyl_site"/>
</dbReference>
<organism evidence="12 13">
    <name type="scientific">Macrococcoides canis</name>
    <dbReference type="NCBI Taxonomy" id="1855823"/>
    <lineage>
        <taxon>Bacteria</taxon>
        <taxon>Bacillati</taxon>
        <taxon>Bacillota</taxon>
        <taxon>Bacilli</taxon>
        <taxon>Bacillales</taxon>
        <taxon>Staphylococcaceae</taxon>
        <taxon>Macrococcoides</taxon>
    </lineage>
</organism>
<dbReference type="GO" id="GO:0009986">
    <property type="term" value="C:cell surface"/>
    <property type="evidence" value="ECO:0007669"/>
    <property type="project" value="UniProtKB-SubCell"/>
</dbReference>
<dbReference type="GO" id="GO:0005886">
    <property type="term" value="C:plasma membrane"/>
    <property type="evidence" value="ECO:0007669"/>
    <property type="project" value="UniProtKB-SubCell"/>
</dbReference>
<dbReference type="InterPro" id="IPR016940">
    <property type="entry name" value="ComGC"/>
</dbReference>
<evidence type="ECO:0000256" key="9">
    <source>
        <dbReference type="ARBA" id="ARBA00043982"/>
    </source>
</evidence>
<feature type="propeptide" id="PRO_5035540538" evidence="11">
    <location>
        <begin position="1"/>
        <end position="14"/>
    </location>
</feature>
<dbReference type="NCBIfam" id="NF040999">
    <property type="entry name" value="pilin_ComGC"/>
    <property type="match status" value="1"/>
</dbReference>
<proteinExistence type="inferred from homology"/>
<sequence>MARRLKKQFSKNDGFTLIEMLLVLHVISILIIVIIPNIAKQSKTVQAKGCEAQVRMVQGQIEAYRLETGNTPSTVNELVPDYLQENQVKCKDGTDIIINDGVASIGA</sequence>
<feature type="modified residue" description="N-methylphenylalanine" evidence="11">
    <location>
        <position position="15"/>
    </location>
</feature>
<evidence type="ECO:0000256" key="4">
    <source>
        <dbReference type="ARBA" id="ARBA00022481"/>
    </source>
</evidence>
<dbReference type="Proteomes" id="UP000294865">
    <property type="component" value="Unassembled WGS sequence"/>
</dbReference>
<dbReference type="InterPro" id="IPR000983">
    <property type="entry name" value="Bac_GSPG_pilin"/>
</dbReference>
<reference evidence="12 13" key="1">
    <citation type="submission" date="2019-01" db="EMBL/GenBank/DDBJ databases">
        <title>Draft genome sequences of Macrococcus caseolyticus, Macrococcus canis, Macrococcus bohemicus and Macrococcus goetzii.</title>
        <authorList>
            <person name="Mazhar S."/>
            <person name="Altermann E."/>
            <person name="Hill C."/>
            <person name="Mcauliffe O."/>
        </authorList>
    </citation>
    <scope>NUCLEOTIDE SEQUENCE [LARGE SCALE GENOMIC DNA]</scope>
    <source>
        <strain evidence="12 13">DPC7162</strain>
    </source>
</reference>
<evidence type="ECO:0000313" key="12">
    <source>
        <dbReference type="EMBL" id="TDM18775.1"/>
    </source>
</evidence>
<keyword evidence="4 11" id="KW-0488">Methylation</keyword>
<dbReference type="AlphaFoldDB" id="A0A4V3BGD1"/>
<feature type="transmembrane region" description="Helical" evidence="10">
    <location>
        <begin position="21"/>
        <end position="39"/>
    </location>
</feature>
<comment type="subcellular location">
    <subcellularLocation>
        <location evidence="1">Cell membrane</location>
        <topology evidence="1">Single-pass membrane protein</topology>
    </subcellularLocation>
    <subcellularLocation>
        <location evidence="2">Cell surface</location>
    </subcellularLocation>
</comment>
<dbReference type="GO" id="GO:0015627">
    <property type="term" value="C:type II protein secretion system complex"/>
    <property type="evidence" value="ECO:0007669"/>
    <property type="project" value="InterPro"/>
</dbReference>
<dbReference type="Gene3D" id="3.30.700.10">
    <property type="entry name" value="Glycoprotein, Type 4 Pilin"/>
    <property type="match status" value="1"/>
</dbReference>
<evidence type="ECO:0000313" key="13">
    <source>
        <dbReference type="Proteomes" id="UP000294865"/>
    </source>
</evidence>
<keyword evidence="3 10" id="KW-1003">Cell membrane</keyword>
<feature type="chain" id="PRO_5035540539" description="ComG operon protein 3" evidence="11">
    <location>
        <begin position="15"/>
        <end position="107"/>
    </location>
</feature>
<evidence type="ECO:0000256" key="2">
    <source>
        <dbReference type="ARBA" id="ARBA00004241"/>
    </source>
</evidence>
<evidence type="ECO:0000256" key="3">
    <source>
        <dbReference type="ARBA" id="ARBA00022475"/>
    </source>
</evidence>
<gene>
    <name evidence="12" type="ORF">ETI04_02505</name>
</gene>
<keyword evidence="6 10" id="KW-1133">Transmembrane helix</keyword>
<dbReference type="NCBIfam" id="TIGR02532">
    <property type="entry name" value="IV_pilin_GFxxxE"/>
    <property type="match status" value="1"/>
</dbReference>
<evidence type="ECO:0000256" key="10">
    <source>
        <dbReference type="PIRNR" id="PIRNR029928"/>
    </source>
</evidence>
<dbReference type="GO" id="GO:0030420">
    <property type="term" value="P:establishment of competence for transformation"/>
    <property type="evidence" value="ECO:0007669"/>
    <property type="project" value="UniProtKB-UniRule"/>
</dbReference>
<name>A0A4V3BGD1_9STAP</name>
<dbReference type="InterPro" id="IPR045584">
    <property type="entry name" value="Pilin-like"/>
</dbReference>
<comment type="function">
    <text evidence="10">Required for transformation and DNA binding.</text>
</comment>
<evidence type="ECO:0000256" key="11">
    <source>
        <dbReference type="PIRSR" id="PIRSR029928-50"/>
    </source>
</evidence>
<keyword evidence="7 10" id="KW-0472">Membrane</keyword>
<keyword evidence="8 10" id="KW-0178">Competence</keyword>